<organism evidence="1 2">
    <name type="scientific">Labrys okinawensis</name>
    <dbReference type="NCBI Taxonomy" id="346911"/>
    <lineage>
        <taxon>Bacteria</taxon>
        <taxon>Pseudomonadati</taxon>
        <taxon>Pseudomonadota</taxon>
        <taxon>Alphaproteobacteria</taxon>
        <taxon>Hyphomicrobiales</taxon>
        <taxon>Xanthobacteraceae</taxon>
        <taxon>Labrys</taxon>
    </lineage>
</organism>
<evidence type="ECO:0000313" key="1">
    <source>
        <dbReference type="EMBL" id="PRH89398.1"/>
    </source>
</evidence>
<dbReference type="AlphaFoldDB" id="A0A2S9QJ89"/>
<comment type="caution">
    <text evidence="1">The sequence shown here is derived from an EMBL/GenBank/DDBJ whole genome shotgun (WGS) entry which is preliminary data.</text>
</comment>
<dbReference type="Proteomes" id="UP000237682">
    <property type="component" value="Unassembled WGS sequence"/>
</dbReference>
<evidence type="ECO:0000313" key="2">
    <source>
        <dbReference type="Proteomes" id="UP000237682"/>
    </source>
</evidence>
<reference evidence="1 2" key="1">
    <citation type="submission" date="2018-02" db="EMBL/GenBank/DDBJ databases">
        <title>Whole genome sequencing of endophytic bacterium.</title>
        <authorList>
            <person name="Eedara R."/>
            <person name="Podile A.R."/>
        </authorList>
    </citation>
    <scope>NUCLEOTIDE SEQUENCE [LARGE SCALE GENOMIC DNA]</scope>
    <source>
        <strain evidence="1 2">RP1T</strain>
    </source>
</reference>
<keyword evidence="2" id="KW-1185">Reference proteome</keyword>
<dbReference type="EMBL" id="PUEJ01000001">
    <property type="protein sequence ID" value="PRH89398.1"/>
    <property type="molecule type" value="Genomic_DNA"/>
</dbReference>
<proteinExistence type="predicted"/>
<gene>
    <name evidence="1" type="ORF">C5L14_02100</name>
</gene>
<name>A0A2S9QJ89_9HYPH</name>
<accession>A0A2S9QJ89</accession>
<protein>
    <submittedName>
        <fullName evidence="1">Uncharacterized protein</fullName>
    </submittedName>
</protein>
<sequence>MRVEGDPNHAYDPANAALRAYRIRVAAINVVCKMFLCCERLAQRPRRARHATRPAGRDTHLSFSDVIVPGQAFFISKYHWRQ</sequence>